<dbReference type="EMBL" id="WBWS01000037">
    <property type="protein sequence ID" value="KAB2761354.1"/>
    <property type="molecule type" value="Genomic_DNA"/>
</dbReference>
<gene>
    <name evidence="2" type="ORF">F9L04_23795</name>
</gene>
<dbReference type="InterPro" id="IPR004843">
    <property type="entry name" value="Calcineurin-like_PHP"/>
</dbReference>
<dbReference type="GO" id="GO:0008803">
    <property type="term" value="F:bis(5'-nucleosyl)-tetraphosphatase (symmetrical) activity"/>
    <property type="evidence" value="ECO:0007669"/>
    <property type="project" value="TreeGrafter"/>
</dbReference>
<dbReference type="CDD" id="cd00144">
    <property type="entry name" value="MPP_PPP_family"/>
    <property type="match status" value="1"/>
</dbReference>
<sequence length="247" mass="28426">MVPVYFNKDRQLASPRVTYAIGDIHGCSELLKILLEKIHEDAHERGNDYRLIFLGDIIDRGPDSRGAMELVYQALREAPENRLLLGNHDEFLLRILACTDESEAVLSHWHKKVGGEQTIISYGLLGNQHPLLLAEKFENHHCHHVQMLKSADNMIIENDYVFVHAGIRPNVPLVDQKEKDLRWIRQEFLDHTEHHEKIVVHGHTITDNFYPEIRNNRIAIDTGAYRSGVLTAVVIEKEGPRFLMAHQ</sequence>
<dbReference type="Gene3D" id="3.60.21.10">
    <property type="match status" value="1"/>
</dbReference>
<dbReference type="PANTHER" id="PTHR42850">
    <property type="entry name" value="METALLOPHOSPHOESTERASE"/>
    <property type="match status" value="1"/>
</dbReference>
<proteinExistence type="predicted"/>
<protein>
    <submittedName>
        <fullName evidence="2">Serine/threonine protein phosphatase</fullName>
    </submittedName>
</protein>
<dbReference type="InterPro" id="IPR029052">
    <property type="entry name" value="Metallo-depent_PP-like"/>
</dbReference>
<reference evidence="2 3" key="1">
    <citation type="submission" date="2019-09" db="EMBL/GenBank/DDBJ databases">
        <title>Taxonomic organization of the family Brucellaceae based on a phylogenomic approach.</title>
        <authorList>
            <person name="Leclercq S."/>
            <person name="Cloeckaert A."/>
            <person name="Zygmunt M.S."/>
        </authorList>
    </citation>
    <scope>NUCLEOTIDE SEQUENCE [LARGE SCALE GENOMIC DNA]</scope>
    <source>
        <strain evidence="2 3">LMG 3313</strain>
    </source>
</reference>
<dbReference type="GO" id="GO:0005737">
    <property type="term" value="C:cytoplasm"/>
    <property type="evidence" value="ECO:0007669"/>
    <property type="project" value="TreeGrafter"/>
</dbReference>
<comment type="caution">
    <text evidence="2">The sequence shown here is derived from an EMBL/GenBank/DDBJ whole genome shotgun (WGS) entry which is preliminary data.</text>
</comment>
<evidence type="ECO:0000259" key="1">
    <source>
        <dbReference type="Pfam" id="PF00149"/>
    </source>
</evidence>
<dbReference type="GO" id="GO:0110154">
    <property type="term" value="P:RNA decapping"/>
    <property type="evidence" value="ECO:0007669"/>
    <property type="project" value="TreeGrafter"/>
</dbReference>
<name>A0A6L3Z0C0_BRUAN</name>
<feature type="domain" description="Calcineurin-like phosphoesterase" evidence="1">
    <location>
        <begin position="19"/>
        <end position="207"/>
    </location>
</feature>
<dbReference type="Pfam" id="PF00149">
    <property type="entry name" value="Metallophos"/>
    <property type="match status" value="1"/>
</dbReference>
<organism evidence="2 3">
    <name type="scientific">Brucella anthropi</name>
    <name type="common">Ochrobactrum anthropi</name>
    <dbReference type="NCBI Taxonomy" id="529"/>
    <lineage>
        <taxon>Bacteria</taxon>
        <taxon>Pseudomonadati</taxon>
        <taxon>Pseudomonadota</taxon>
        <taxon>Alphaproteobacteria</taxon>
        <taxon>Hyphomicrobiales</taxon>
        <taxon>Brucellaceae</taxon>
        <taxon>Brucella/Ochrobactrum group</taxon>
        <taxon>Brucella</taxon>
    </lineage>
</organism>
<accession>A0A6L3Z0C0</accession>
<dbReference type="SUPFAM" id="SSF56300">
    <property type="entry name" value="Metallo-dependent phosphatases"/>
    <property type="match status" value="1"/>
</dbReference>
<dbReference type="AlphaFoldDB" id="A0A6L3Z0C0"/>
<dbReference type="InterPro" id="IPR050126">
    <property type="entry name" value="Ap4A_hydrolase"/>
</dbReference>
<dbReference type="PANTHER" id="PTHR42850:SF4">
    <property type="entry name" value="ZINC-DEPENDENT ENDOPOLYPHOSPHATASE"/>
    <property type="match status" value="1"/>
</dbReference>
<evidence type="ECO:0000313" key="3">
    <source>
        <dbReference type="Proteomes" id="UP000481876"/>
    </source>
</evidence>
<evidence type="ECO:0000313" key="2">
    <source>
        <dbReference type="EMBL" id="KAB2761354.1"/>
    </source>
</evidence>
<dbReference type="GO" id="GO:0016791">
    <property type="term" value="F:phosphatase activity"/>
    <property type="evidence" value="ECO:0007669"/>
    <property type="project" value="TreeGrafter"/>
</dbReference>
<dbReference type="Proteomes" id="UP000481876">
    <property type="component" value="Unassembled WGS sequence"/>
</dbReference>